<evidence type="ECO:0000256" key="1">
    <source>
        <dbReference type="SAM" id="Phobius"/>
    </source>
</evidence>
<keyword evidence="1" id="KW-0812">Transmembrane</keyword>
<accession>A0A0F8Z0U3</accession>
<proteinExistence type="predicted"/>
<keyword evidence="1" id="KW-1133">Transmembrane helix</keyword>
<keyword evidence="1" id="KW-0472">Membrane</keyword>
<sequence length="97" mass="10523">MTELITFLSGLVASTLLGAIKKNTILLDRKIGDWIKPVQPFVVLGAAVGLPMLANMFGIVDIPSAEIFAAAPATTLLTVTAREVIKRLRKTQERGRY</sequence>
<comment type="caution">
    <text evidence="2">The sequence shown here is derived from an EMBL/GenBank/DDBJ whole genome shotgun (WGS) entry which is preliminary data.</text>
</comment>
<evidence type="ECO:0000313" key="2">
    <source>
        <dbReference type="EMBL" id="KKK79700.1"/>
    </source>
</evidence>
<dbReference type="AlphaFoldDB" id="A0A0F8Z0U3"/>
<name>A0A0F8Z0U3_9ZZZZ</name>
<protein>
    <submittedName>
        <fullName evidence="2">Uncharacterized protein</fullName>
    </submittedName>
</protein>
<feature type="transmembrane region" description="Helical" evidence="1">
    <location>
        <begin position="42"/>
        <end position="60"/>
    </location>
</feature>
<gene>
    <name evidence="2" type="ORF">LCGC14_2830880</name>
</gene>
<dbReference type="EMBL" id="LAZR01053909">
    <property type="protein sequence ID" value="KKK79700.1"/>
    <property type="molecule type" value="Genomic_DNA"/>
</dbReference>
<reference evidence="2" key="1">
    <citation type="journal article" date="2015" name="Nature">
        <title>Complex archaea that bridge the gap between prokaryotes and eukaryotes.</title>
        <authorList>
            <person name="Spang A."/>
            <person name="Saw J.H."/>
            <person name="Jorgensen S.L."/>
            <person name="Zaremba-Niedzwiedzka K."/>
            <person name="Martijn J."/>
            <person name="Lind A.E."/>
            <person name="van Eijk R."/>
            <person name="Schleper C."/>
            <person name="Guy L."/>
            <person name="Ettema T.J."/>
        </authorList>
    </citation>
    <scope>NUCLEOTIDE SEQUENCE</scope>
</reference>
<organism evidence="2">
    <name type="scientific">marine sediment metagenome</name>
    <dbReference type="NCBI Taxonomy" id="412755"/>
    <lineage>
        <taxon>unclassified sequences</taxon>
        <taxon>metagenomes</taxon>
        <taxon>ecological metagenomes</taxon>
    </lineage>
</organism>